<proteinExistence type="predicted"/>
<sequence>MCERQKGRLRAAFLVVGAWQLALIRPSGTFSRRREKGVASAGVSVVVIGATTVQHQQKQKQKQK</sequence>
<gene>
    <name evidence="1" type="ORF">Xant_07695</name>
</gene>
<evidence type="ECO:0000313" key="1">
    <source>
        <dbReference type="EMBL" id="OOW61929.1"/>
    </source>
</evidence>
<dbReference type="Proteomes" id="UP000190018">
    <property type="component" value="Unassembled WGS sequence"/>
</dbReference>
<dbReference type="EMBL" id="LOJT01000244">
    <property type="protein sequence ID" value="OOW61929.1"/>
    <property type="molecule type" value="Genomic_DNA"/>
</dbReference>
<reference evidence="1 2" key="1">
    <citation type="submission" date="2015-12" db="EMBL/GenBank/DDBJ databases">
        <authorList>
            <person name="Bansal K."/>
            <person name="Midha S."/>
            <person name="Patil P.B."/>
        </authorList>
    </citation>
    <scope>NUCLEOTIDE SEQUENCE [LARGE SCALE GENOMIC DNA]</scope>
    <source>
        <strain evidence="1 2">LMG21719</strain>
    </source>
</reference>
<evidence type="ECO:0008006" key="3">
    <source>
        <dbReference type="Google" id="ProtNLM"/>
    </source>
</evidence>
<comment type="caution">
    <text evidence="1">The sequence shown here is derived from an EMBL/GenBank/DDBJ whole genome shotgun (WGS) entry which is preliminary data.</text>
</comment>
<organism evidence="1 2">
    <name type="scientific">Xanthomonas cissicola</name>
    <dbReference type="NCBI Taxonomy" id="86186"/>
    <lineage>
        <taxon>Bacteria</taxon>
        <taxon>Pseudomonadati</taxon>
        <taxon>Pseudomonadota</taxon>
        <taxon>Gammaproteobacteria</taxon>
        <taxon>Lysobacterales</taxon>
        <taxon>Lysobacteraceae</taxon>
        <taxon>Xanthomonas</taxon>
    </lineage>
</organism>
<keyword evidence="2" id="KW-1185">Reference proteome</keyword>
<protein>
    <recommendedName>
        <fullName evidence="3">Secreted protein</fullName>
    </recommendedName>
</protein>
<evidence type="ECO:0000313" key="2">
    <source>
        <dbReference type="Proteomes" id="UP000190018"/>
    </source>
</evidence>
<accession>A0ABX3LYP4</accession>
<name>A0ABX3LYP4_9XANT</name>